<dbReference type="AlphaFoldDB" id="A0AAP0N8P2"/>
<reference evidence="2 3" key="1">
    <citation type="journal article" date="2024" name="Plant J.">
        <title>Genome sequences and population genomics reveal climatic adaptation and genomic divergence between two closely related sweetgum species.</title>
        <authorList>
            <person name="Xu W.Q."/>
            <person name="Ren C.Q."/>
            <person name="Zhang X.Y."/>
            <person name="Comes H.P."/>
            <person name="Liu X.H."/>
            <person name="Li Y.G."/>
            <person name="Kettle C.J."/>
            <person name="Jalonen R."/>
            <person name="Gaisberger H."/>
            <person name="Ma Y.Z."/>
            <person name="Qiu Y.X."/>
        </authorList>
    </citation>
    <scope>NUCLEOTIDE SEQUENCE [LARGE SCALE GENOMIC DNA]</scope>
    <source>
        <strain evidence="2">Hangzhou</strain>
    </source>
</reference>
<feature type="compositionally biased region" description="Polar residues" evidence="1">
    <location>
        <begin position="25"/>
        <end position="35"/>
    </location>
</feature>
<evidence type="ECO:0008006" key="4">
    <source>
        <dbReference type="Google" id="ProtNLM"/>
    </source>
</evidence>
<name>A0AAP0N8P2_LIQFO</name>
<organism evidence="2 3">
    <name type="scientific">Liquidambar formosana</name>
    <name type="common">Formosan gum</name>
    <dbReference type="NCBI Taxonomy" id="63359"/>
    <lineage>
        <taxon>Eukaryota</taxon>
        <taxon>Viridiplantae</taxon>
        <taxon>Streptophyta</taxon>
        <taxon>Embryophyta</taxon>
        <taxon>Tracheophyta</taxon>
        <taxon>Spermatophyta</taxon>
        <taxon>Magnoliopsida</taxon>
        <taxon>eudicotyledons</taxon>
        <taxon>Gunneridae</taxon>
        <taxon>Pentapetalae</taxon>
        <taxon>Saxifragales</taxon>
        <taxon>Altingiaceae</taxon>
        <taxon>Liquidambar</taxon>
    </lineage>
</organism>
<sequence>MEAEEVMKLFDSCWFRCEIFKKRPSSSSSGINPDHQNQEKTFKPQISRLTTLHRRSMSDQLGSKSSLNSGSVSPDSALLAPKLHTILSGKEATQENTEQIHIEVPSDKKITGGRRKKKGATKSLSDLEFEELKGFMDLGFVFSKEDKESSLRSIIPGLQRLGNEDGDEERVDESAVKRPYLSEAWEVLDKRKKENPLMHWRVPALSDENDMKDNLRCWAHTVASTVR</sequence>
<proteinExistence type="predicted"/>
<dbReference type="PANTHER" id="PTHR33785:SF12">
    <property type="entry name" value="DUF1685 FAMILY PROTEIN"/>
    <property type="match status" value="1"/>
</dbReference>
<evidence type="ECO:0000313" key="3">
    <source>
        <dbReference type="Proteomes" id="UP001415857"/>
    </source>
</evidence>
<accession>A0AAP0N8P2</accession>
<dbReference type="InterPro" id="IPR012881">
    <property type="entry name" value="DUF1685"/>
</dbReference>
<comment type="caution">
    <text evidence="2">The sequence shown here is derived from an EMBL/GenBank/DDBJ whole genome shotgun (WGS) entry which is preliminary data.</text>
</comment>
<dbReference type="EMBL" id="JBBPBK010000016">
    <property type="protein sequence ID" value="KAK9268088.1"/>
    <property type="molecule type" value="Genomic_DNA"/>
</dbReference>
<evidence type="ECO:0000313" key="2">
    <source>
        <dbReference type="EMBL" id="KAK9268088.1"/>
    </source>
</evidence>
<keyword evidence="3" id="KW-1185">Reference proteome</keyword>
<dbReference type="Pfam" id="PF07939">
    <property type="entry name" value="DUF1685"/>
    <property type="match status" value="1"/>
</dbReference>
<dbReference type="PANTHER" id="PTHR33785">
    <property type="entry name" value="OS06G0550800 PROTEIN"/>
    <property type="match status" value="1"/>
</dbReference>
<feature type="region of interest" description="Disordered" evidence="1">
    <location>
        <begin position="23"/>
        <end position="51"/>
    </location>
</feature>
<gene>
    <name evidence="2" type="ORF">L1049_010527</name>
</gene>
<dbReference type="Proteomes" id="UP001415857">
    <property type="component" value="Unassembled WGS sequence"/>
</dbReference>
<protein>
    <recommendedName>
        <fullName evidence="4">DUF1685 family protein</fullName>
    </recommendedName>
</protein>
<evidence type="ECO:0000256" key="1">
    <source>
        <dbReference type="SAM" id="MobiDB-lite"/>
    </source>
</evidence>